<keyword evidence="1" id="KW-1133">Transmembrane helix</keyword>
<keyword evidence="3" id="KW-1185">Reference proteome</keyword>
<accession>A0ABY6G0Q5</accession>
<sequence length="88" mass="9186">MVGAVRVTAVIASLVLLWVLPSALAGLQHALASRAMLGLPRDLAQTAAAESWTVFTGPALHGVEIAIVVALVVLVARVLLARRAQRAR</sequence>
<reference evidence="2" key="1">
    <citation type="submission" date="2022-10" db="EMBL/GenBank/DDBJ databases">
        <title>Whole-Genome Sequencing of Brachybacterium huguangmaarense BRM-3, Isolated from Betula schmidtii.</title>
        <authorList>
            <person name="Haam D."/>
        </authorList>
    </citation>
    <scope>NUCLEOTIDE SEQUENCE</scope>
    <source>
        <strain evidence="2">BRM-3</strain>
    </source>
</reference>
<protein>
    <submittedName>
        <fullName evidence="2">Uncharacterized protein</fullName>
    </submittedName>
</protein>
<evidence type="ECO:0000313" key="2">
    <source>
        <dbReference type="EMBL" id="UYG16249.1"/>
    </source>
</evidence>
<keyword evidence="1" id="KW-0812">Transmembrane</keyword>
<name>A0ABY6G0Q5_9MICO</name>
<evidence type="ECO:0000313" key="3">
    <source>
        <dbReference type="Proteomes" id="UP001164305"/>
    </source>
</evidence>
<dbReference type="Proteomes" id="UP001164305">
    <property type="component" value="Chromosome"/>
</dbReference>
<feature type="transmembrane region" description="Helical" evidence="1">
    <location>
        <begin position="59"/>
        <end position="80"/>
    </location>
</feature>
<evidence type="ECO:0000256" key="1">
    <source>
        <dbReference type="SAM" id="Phobius"/>
    </source>
</evidence>
<proteinExistence type="predicted"/>
<dbReference type="RefSeq" id="WP_263593462.1">
    <property type="nucleotide sequence ID" value="NZ_CP107020.1"/>
</dbReference>
<dbReference type="EMBL" id="CP107020">
    <property type="protein sequence ID" value="UYG16249.1"/>
    <property type="molecule type" value="Genomic_DNA"/>
</dbReference>
<keyword evidence="1" id="KW-0472">Membrane</keyword>
<organism evidence="2 3">
    <name type="scientific">Brachybacterium huguangmaarense</name>
    <dbReference type="NCBI Taxonomy" id="1652028"/>
    <lineage>
        <taxon>Bacteria</taxon>
        <taxon>Bacillati</taxon>
        <taxon>Actinomycetota</taxon>
        <taxon>Actinomycetes</taxon>
        <taxon>Micrococcales</taxon>
        <taxon>Dermabacteraceae</taxon>
        <taxon>Brachybacterium</taxon>
    </lineage>
</organism>
<gene>
    <name evidence="2" type="ORF">BRM3_11600</name>
</gene>